<organism evidence="1 2">
    <name type="scientific">Streptomyces jeddahensis</name>
    <dbReference type="NCBI Taxonomy" id="1716141"/>
    <lineage>
        <taxon>Bacteria</taxon>
        <taxon>Bacillati</taxon>
        <taxon>Actinomycetota</taxon>
        <taxon>Actinomycetes</taxon>
        <taxon>Kitasatosporales</taxon>
        <taxon>Streptomycetaceae</taxon>
        <taxon>Streptomyces</taxon>
    </lineage>
</organism>
<dbReference type="AlphaFoldDB" id="A0A177HV57"/>
<accession>A0A177HV57</accession>
<dbReference type="STRING" id="1716141.STSP_22160"/>
<evidence type="ECO:0000313" key="2">
    <source>
        <dbReference type="Proteomes" id="UP000077381"/>
    </source>
</evidence>
<comment type="caution">
    <text evidence="1">The sequence shown here is derived from an EMBL/GenBank/DDBJ whole genome shotgun (WGS) entry which is preliminary data.</text>
</comment>
<proteinExistence type="predicted"/>
<name>A0A177HV57_9ACTN</name>
<protein>
    <submittedName>
        <fullName evidence="1">Uncharacterized protein</fullName>
    </submittedName>
</protein>
<sequence length="71" mass="8379">MELAFEKETERTTLPWVGYRARKWEPEPIRWLGVHAMYRLFGIADQWEERRGSSTTSLLARFGSRLAGLHE</sequence>
<keyword evidence="2" id="KW-1185">Reference proteome</keyword>
<evidence type="ECO:0000313" key="1">
    <source>
        <dbReference type="EMBL" id="OAH14437.1"/>
    </source>
</evidence>
<gene>
    <name evidence="1" type="ORF">STSP_22160</name>
</gene>
<dbReference type="PATRIC" id="fig|1716141.3.peg.2327"/>
<reference evidence="1 2" key="1">
    <citation type="submission" date="2015-12" db="EMBL/GenBank/DDBJ databases">
        <title>Genome sequence of Streptomyces sp. G25.</title>
        <authorList>
            <person name="Poehlein A."/>
            <person name="Roettig A."/>
            <person name="Hiessl S."/>
            <person name="Hauschild P."/>
            <person name="Schauer J."/>
            <person name="Madkour M.H."/>
            <person name="Al-Ansari A.M."/>
            <person name="Almakishah N.H."/>
            <person name="Steinbuechel A."/>
            <person name="Daniel R."/>
        </authorList>
    </citation>
    <scope>NUCLEOTIDE SEQUENCE [LARGE SCALE GENOMIC DNA]</scope>
    <source>
        <strain evidence="2">G25(2015)</strain>
    </source>
</reference>
<dbReference type="Proteomes" id="UP000077381">
    <property type="component" value="Unassembled WGS sequence"/>
</dbReference>
<dbReference type="EMBL" id="LOHS01000063">
    <property type="protein sequence ID" value="OAH14437.1"/>
    <property type="molecule type" value="Genomic_DNA"/>
</dbReference>